<proteinExistence type="predicted"/>
<organism evidence="1 2">
    <name type="scientific">Araneus ventricosus</name>
    <name type="common">Orbweaver spider</name>
    <name type="synonym">Epeira ventricosa</name>
    <dbReference type="NCBI Taxonomy" id="182803"/>
    <lineage>
        <taxon>Eukaryota</taxon>
        <taxon>Metazoa</taxon>
        <taxon>Ecdysozoa</taxon>
        <taxon>Arthropoda</taxon>
        <taxon>Chelicerata</taxon>
        <taxon>Arachnida</taxon>
        <taxon>Araneae</taxon>
        <taxon>Araneomorphae</taxon>
        <taxon>Entelegynae</taxon>
        <taxon>Araneoidea</taxon>
        <taxon>Araneidae</taxon>
        <taxon>Araneus</taxon>
    </lineage>
</organism>
<accession>A0A4Y2UMN9</accession>
<sequence>AHGKVETLEDRVAVLVTDKDFEHLLGAPVTLKGTDEQTAEVVIREVGRFGLRDNIIGLSFDTTASNVCTRIEREFGRTLLWLACRHHTHELILKGVLWHTIKWS</sequence>
<comment type="caution">
    <text evidence="1">The sequence shown here is derived from an EMBL/GenBank/DDBJ whole genome shotgun (WGS) entry which is preliminary data.</text>
</comment>
<feature type="non-terminal residue" evidence="1">
    <location>
        <position position="1"/>
    </location>
</feature>
<protein>
    <recommendedName>
        <fullName evidence="3">DUF659 domain-containing protein</fullName>
    </recommendedName>
</protein>
<dbReference type="AlphaFoldDB" id="A0A4Y2UMN9"/>
<gene>
    <name evidence="1" type="ORF">AVEN_196506_1</name>
</gene>
<dbReference type="EMBL" id="BGPR01038457">
    <property type="protein sequence ID" value="GBO14299.1"/>
    <property type="molecule type" value="Genomic_DNA"/>
</dbReference>
<evidence type="ECO:0008006" key="3">
    <source>
        <dbReference type="Google" id="ProtNLM"/>
    </source>
</evidence>
<reference evidence="1 2" key="1">
    <citation type="journal article" date="2019" name="Sci. Rep.">
        <title>Orb-weaving spider Araneus ventricosus genome elucidates the spidroin gene catalogue.</title>
        <authorList>
            <person name="Kono N."/>
            <person name="Nakamura H."/>
            <person name="Ohtoshi R."/>
            <person name="Moran D.A.P."/>
            <person name="Shinohara A."/>
            <person name="Yoshida Y."/>
            <person name="Fujiwara M."/>
            <person name="Mori M."/>
            <person name="Tomita M."/>
            <person name="Arakawa K."/>
        </authorList>
    </citation>
    <scope>NUCLEOTIDE SEQUENCE [LARGE SCALE GENOMIC DNA]</scope>
</reference>
<dbReference type="Proteomes" id="UP000499080">
    <property type="component" value="Unassembled WGS sequence"/>
</dbReference>
<evidence type="ECO:0000313" key="1">
    <source>
        <dbReference type="EMBL" id="GBO14299.1"/>
    </source>
</evidence>
<evidence type="ECO:0000313" key="2">
    <source>
        <dbReference type="Proteomes" id="UP000499080"/>
    </source>
</evidence>
<name>A0A4Y2UMN9_ARAVE</name>
<keyword evidence="2" id="KW-1185">Reference proteome</keyword>